<dbReference type="InterPro" id="IPR050271">
    <property type="entry name" value="UDP-glycosyltransferase"/>
</dbReference>
<dbReference type="FunFam" id="3.40.50.2000:FF:000050">
    <property type="entry name" value="UDP-glucuronosyltransferase"/>
    <property type="match status" value="1"/>
</dbReference>
<keyword evidence="5" id="KW-0732">Signal</keyword>
<feature type="chain" id="PRO_5040503812" description="UDP-glucuronosyltransferase" evidence="5">
    <location>
        <begin position="21"/>
        <end position="522"/>
    </location>
</feature>
<dbReference type="Proteomes" id="UP001154078">
    <property type="component" value="Chromosome 5"/>
</dbReference>
<evidence type="ECO:0000256" key="3">
    <source>
        <dbReference type="ARBA" id="ARBA00022679"/>
    </source>
</evidence>
<keyword evidence="7" id="KW-1185">Reference proteome</keyword>
<dbReference type="GO" id="GO:0008194">
    <property type="term" value="F:UDP-glycosyltransferase activity"/>
    <property type="evidence" value="ECO:0007669"/>
    <property type="project" value="InterPro"/>
</dbReference>
<accession>A0A9P0FJF5</accession>
<keyword evidence="4" id="KW-1133">Transmembrane helix</keyword>
<dbReference type="Gene3D" id="3.40.50.2000">
    <property type="entry name" value="Glycogen Phosphorylase B"/>
    <property type="match status" value="2"/>
</dbReference>
<sequence length="522" mass="59075">MIRVRSILLCLLLQIALGQSAKVLLVFPVPSSSHHILGTSLAKGLANAGHDVTLVSPYVDKNKQIENKNGKYNQIVVKEIDKQYKHDNVDMFGLESSFMSMLTLMTKMLENISNNILKNSELKKLHEEGQTFDVVVIEEFLCDSLKVLHYNFKASLIAFSSIGPNSMVNDLVGNPSPLSYIPEMSSGLPTKMNFIHRVKNVLRFLMGKAFNYFYISKYQTAYLKEHYPDSPSIDELKYNVSLILMNSQVSTFQPAPTVPSMISIGGYHVQPPKPLPKDLKKYLDEAKDGVIYFSMGSVLKGSNLPKEKINIIIGAFKQLKQKVLWKWEDDKLAGKPDNVKIEKWLPQQDILAHPNVKLFISHGGLLSTTEVIYHGKPVLAIPIFGDQFLNAQQMEDHGFALVHKLSELTDTEEFLAKIKELLYIPKYYQNAQYRSKIMHDQPMKPMDVAAFWVDHVARHKGAPHLRVGALDLPWYQLHLIDVIAFLIIVPIVVLLVLSLILCKLYSCLCKTNESDKSKVKKN</sequence>
<gene>
    <name evidence="6" type="ORF">MELIAE_LOCUS7773</name>
</gene>
<dbReference type="PANTHER" id="PTHR48043">
    <property type="entry name" value="EG:EG0003.4 PROTEIN-RELATED"/>
    <property type="match status" value="1"/>
</dbReference>
<keyword evidence="4" id="KW-0812">Transmembrane</keyword>
<feature type="transmembrane region" description="Helical" evidence="4">
    <location>
        <begin position="482"/>
        <end position="502"/>
    </location>
</feature>
<evidence type="ECO:0000256" key="2">
    <source>
        <dbReference type="ARBA" id="ARBA00022676"/>
    </source>
</evidence>
<dbReference type="Pfam" id="PF00201">
    <property type="entry name" value="UDPGT"/>
    <property type="match status" value="1"/>
</dbReference>
<evidence type="ECO:0000313" key="6">
    <source>
        <dbReference type="EMBL" id="CAH0556951.1"/>
    </source>
</evidence>
<dbReference type="InterPro" id="IPR002213">
    <property type="entry name" value="UDP_glucos_trans"/>
</dbReference>
<feature type="signal peptide" evidence="5">
    <location>
        <begin position="1"/>
        <end position="20"/>
    </location>
</feature>
<dbReference type="OrthoDB" id="5835829at2759"/>
<proteinExistence type="inferred from homology"/>
<organism evidence="6 7">
    <name type="scientific">Brassicogethes aeneus</name>
    <name type="common">Rape pollen beetle</name>
    <name type="synonym">Meligethes aeneus</name>
    <dbReference type="NCBI Taxonomy" id="1431903"/>
    <lineage>
        <taxon>Eukaryota</taxon>
        <taxon>Metazoa</taxon>
        <taxon>Ecdysozoa</taxon>
        <taxon>Arthropoda</taxon>
        <taxon>Hexapoda</taxon>
        <taxon>Insecta</taxon>
        <taxon>Pterygota</taxon>
        <taxon>Neoptera</taxon>
        <taxon>Endopterygota</taxon>
        <taxon>Coleoptera</taxon>
        <taxon>Polyphaga</taxon>
        <taxon>Cucujiformia</taxon>
        <taxon>Nitidulidae</taxon>
        <taxon>Meligethinae</taxon>
        <taxon>Brassicogethes</taxon>
    </lineage>
</organism>
<dbReference type="AlphaFoldDB" id="A0A9P0FJF5"/>
<evidence type="ECO:0000256" key="1">
    <source>
        <dbReference type="ARBA" id="ARBA00009995"/>
    </source>
</evidence>
<evidence type="ECO:0008006" key="8">
    <source>
        <dbReference type="Google" id="ProtNLM"/>
    </source>
</evidence>
<evidence type="ECO:0000313" key="7">
    <source>
        <dbReference type="Proteomes" id="UP001154078"/>
    </source>
</evidence>
<dbReference type="PANTHER" id="PTHR48043:SF159">
    <property type="entry name" value="EG:EG0003.4 PROTEIN-RELATED"/>
    <property type="match status" value="1"/>
</dbReference>
<evidence type="ECO:0000256" key="4">
    <source>
        <dbReference type="SAM" id="Phobius"/>
    </source>
</evidence>
<name>A0A9P0FJF5_BRAAE</name>
<evidence type="ECO:0000256" key="5">
    <source>
        <dbReference type="SAM" id="SignalP"/>
    </source>
</evidence>
<protein>
    <recommendedName>
        <fullName evidence="8">UDP-glucuronosyltransferase</fullName>
    </recommendedName>
</protein>
<keyword evidence="2" id="KW-0328">Glycosyltransferase</keyword>
<dbReference type="CDD" id="cd03784">
    <property type="entry name" value="GT1_Gtf-like"/>
    <property type="match status" value="1"/>
</dbReference>
<dbReference type="EMBL" id="OV121136">
    <property type="protein sequence ID" value="CAH0556951.1"/>
    <property type="molecule type" value="Genomic_DNA"/>
</dbReference>
<dbReference type="SUPFAM" id="SSF53756">
    <property type="entry name" value="UDP-Glycosyltransferase/glycogen phosphorylase"/>
    <property type="match status" value="1"/>
</dbReference>
<keyword evidence="4" id="KW-0472">Membrane</keyword>
<reference evidence="6" key="1">
    <citation type="submission" date="2021-12" db="EMBL/GenBank/DDBJ databases">
        <authorList>
            <person name="King R."/>
        </authorList>
    </citation>
    <scope>NUCLEOTIDE SEQUENCE</scope>
</reference>
<keyword evidence="3" id="KW-0808">Transferase</keyword>
<comment type="similarity">
    <text evidence="1">Belongs to the UDP-glycosyltransferase family.</text>
</comment>